<dbReference type="AlphaFoldDB" id="A0AAE3T7K7"/>
<accession>A0AAE3T7K7</accession>
<sequence length="208" mass="23050">MQEGETITSRDDAIAEFLESAGIGRDVTDAALEIDAALQAWRRRMNKRELGTAALRAFGLDAEIDLAQLDVLIAIWGPSNEFGPDKEAETMVATVAARLRIDPSRASRLVSELIGKGLARRAVSQEDARRTIVELTERGHAIVAAVRRFKFLVMGEFLSGWTEEERRTFVPLLERFVAWTDEAHGVGPDRFADEVAEIADQLNRRCAG</sequence>
<dbReference type="GO" id="GO:0003700">
    <property type="term" value="F:DNA-binding transcription factor activity"/>
    <property type="evidence" value="ECO:0007669"/>
    <property type="project" value="InterPro"/>
</dbReference>
<reference evidence="2" key="1">
    <citation type="submission" date="2023-03" db="EMBL/GenBank/DDBJ databases">
        <title>Multiphase analysis and comparison of six strains from genera Psychromarinibacter, Lutimaribacter, and Maritimibacter, including a novel species: Psychromarinibacter sediminicola sp. nov.</title>
        <authorList>
            <person name="Wang Y.-H."/>
            <person name="Ye M.-Q."/>
            <person name="Du Z.-J."/>
        </authorList>
    </citation>
    <scope>NUCLEOTIDE SEQUENCE</scope>
    <source>
        <strain evidence="2">C21-152</strain>
    </source>
</reference>
<dbReference type="GO" id="GO:0003677">
    <property type="term" value="F:DNA binding"/>
    <property type="evidence" value="ECO:0007669"/>
    <property type="project" value="UniProtKB-KW"/>
</dbReference>
<dbReference type="PANTHER" id="PTHR33164">
    <property type="entry name" value="TRANSCRIPTIONAL REGULATOR, MARR FAMILY"/>
    <property type="match status" value="1"/>
</dbReference>
<keyword evidence="3" id="KW-1185">Reference proteome</keyword>
<dbReference type="PANTHER" id="PTHR33164:SF57">
    <property type="entry name" value="MARR-FAMILY TRANSCRIPTIONAL REGULATOR"/>
    <property type="match status" value="1"/>
</dbReference>
<dbReference type="InterPro" id="IPR039422">
    <property type="entry name" value="MarR/SlyA-like"/>
</dbReference>
<dbReference type="EMBL" id="JARGYC010000006">
    <property type="protein sequence ID" value="MDF0599813.1"/>
    <property type="molecule type" value="Genomic_DNA"/>
</dbReference>
<dbReference type="Proteomes" id="UP001220964">
    <property type="component" value="Unassembled WGS sequence"/>
</dbReference>
<dbReference type="InterPro" id="IPR036388">
    <property type="entry name" value="WH-like_DNA-bd_sf"/>
</dbReference>
<dbReference type="RefSeq" id="WP_275565957.1">
    <property type="nucleotide sequence ID" value="NZ_JARGYC010000006.1"/>
</dbReference>
<dbReference type="PROSITE" id="PS50995">
    <property type="entry name" value="HTH_MARR_2"/>
    <property type="match status" value="1"/>
</dbReference>
<protein>
    <submittedName>
        <fullName evidence="2">Winged helix DNA-binding protein</fullName>
    </submittedName>
</protein>
<organism evidence="2 3">
    <name type="scientific">Psychromarinibacter sediminicola</name>
    <dbReference type="NCBI Taxonomy" id="3033385"/>
    <lineage>
        <taxon>Bacteria</taxon>
        <taxon>Pseudomonadati</taxon>
        <taxon>Pseudomonadota</taxon>
        <taxon>Alphaproteobacteria</taxon>
        <taxon>Rhodobacterales</taxon>
        <taxon>Paracoccaceae</taxon>
        <taxon>Psychromarinibacter</taxon>
    </lineage>
</organism>
<dbReference type="PRINTS" id="PR00598">
    <property type="entry name" value="HTHMARR"/>
</dbReference>
<keyword evidence="2" id="KW-0238">DNA-binding</keyword>
<dbReference type="InterPro" id="IPR036390">
    <property type="entry name" value="WH_DNA-bd_sf"/>
</dbReference>
<evidence type="ECO:0000259" key="1">
    <source>
        <dbReference type="PROSITE" id="PS50995"/>
    </source>
</evidence>
<dbReference type="SUPFAM" id="SSF46785">
    <property type="entry name" value="Winged helix' DNA-binding domain"/>
    <property type="match status" value="1"/>
</dbReference>
<dbReference type="GO" id="GO:0006950">
    <property type="term" value="P:response to stress"/>
    <property type="evidence" value="ECO:0007669"/>
    <property type="project" value="TreeGrafter"/>
</dbReference>
<comment type="caution">
    <text evidence="2">The sequence shown here is derived from an EMBL/GenBank/DDBJ whole genome shotgun (WGS) entry which is preliminary data.</text>
</comment>
<name>A0AAE3T7K7_9RHOB</name>
<dbReference type="SMART" id="SM00347">
    <property type="entry name" value="HTH_MARR"/>
    <property type="match status" value="1"/>
</dbReference>
<evidence type="ECO:0000313" key="3">
    <source>
        <dbReference type="Proteomes" id="UP001220964"/>
    </source>
</evidence>
<gene>
    <name evidence="2" type="ORF">P1J78_03615</name>
</gene>
<dbReference type="InterPro" id="IPR000835">
    <property type="entry name" value="HTH_MarR-typ"/>
</dbReference>
<feature type="domain" description="HTH marR-type" evidence="1">
    <location>
        <begin position="31"/>
        <end position="178"/>
    </location>
</feature>
<dbReference type="Gene3D" id="1.10.10.10">
    <property type="entry name" value="Winged helix-like DNA-binding domain superfamily/Winged helix DNA-binding domain"/>
    <property type="match status" value="1"/>
</dbReference>
<proteinExistence type="predicted"/>
<evidence type="ECO:0000313" key="2">
    <source>
        <dbReference type="EMBL" id="MDF0599813.1"/>
    </source>
</evidence>